<evidence type="ECO:0000313" key="3">
    <source>
        <dbReference type="EMBL" id="MBA2875207.1"/>
    </source>
</evidence>
<keyword evidence="3" id="KW-0808">Transferase</keyword>
<gene>
    <name evidence="3" type="ORF">HNR31_001980</name>
</gene>
<dbReference type="GO" id="GO:0008773">
    <property type="term" value="F:[protein-PII] uridylyltransferase activity"/>
    <property type="evidence" value="ECO:0007669"/>
    <property type="project" value="InterPro"/>
</dbReference>
<sequence>MEQLYELIQQIDRAKTVSELSAYHRELAYRLRNFIERDTIYSLSHTLTDVHDALMKKALVFAEEETIHAAVGTPPKKWCWYVMGSMGRGEPTLWTDQDNGILFDCAPEHEASCYEFIRYFATVGTNYLHEIGYPYCSGYVMATNHRWSKSLRDWERQIETYINHHFPDDIRFLFIAMDMRPIYGCNELIVSSKQNLIEWIGNEPLLLKRMGEHVIFPHVPLGWLGNIQIERWGAYSGSIHLKHSGYVQLVNSLKFLSCLGNIPAMTTLERLQDIDARVLLPSPLAKKAEEAFLTSLYFRLKYSMELGNERDYVPLRVLDRKERLQLKRAMKTAKQLQRFVIRRAGELQDE</sequence>
<organism evidence="3 4">
    <name type="scientific">Thermaerobacillus caldiproteolyticus</name>
    <dbReference type="NCBI Taxonomy" id="247480"/>
    <lineage>
        <taxon>Bacteria</taxon>
        <taxon>Bacillati</taxon>
        <taxon>Bacillota</taxon>
        <taxon>Bacilli</taxon>
        <taxon>Bacillales</taxon>
        <taxon>Anoxybacillaceae</taxon>
        <taxon>Thermaerobacillus</taxon>
    </lineage>
</organism>
<comment type="caution">
    <text evidence="3">The sequence shown here is derived from an EMBL/GenBank/DDBJ whole genome shotgun (WGS) entry which is preliminary data.</text>
</comment>
<name>A0A7V9Z6X6_9BACL</name>
<dbReference type="Proteomes" id="UP000523087">
    <property type="component" value="Unassembled WGS sequence"/>
</dbReference>
<dbReference type="EMBL" id="JACDUT010000005">
    <property type="protein sequence ID" value="MBA2875207.1"/>
    <property type="molecule type" value="Genomic_DNA"/>
</dbReference>
<proteinExistence type="predicted"/>
<evidence type="ECO:0000313" key="4">
    <source>
        <dbReference type="Proteomes" id="UP000523087"/>
    </source>
</evidence>
<dbReference type="AlphaFoldDB" id="A0A7V9Z6X6"/>
<dbReference type="InterPro" id="IPR043519">
    <property type="entry name" value="NT_sf"/>
</dbReference>
<protein>
    <submittedName>
        <fullName evidence="3">Signal-transduction protein with cAMP-binding, CBS, and nucleotidyltransferase domain</fullName>
    </submittedName>
</protein>
<dbReference type="SUPFAM" id="SSF81301">
    <property type="entry name" value="Nucleotidyltransferase"/>
    <property type="match status" value="1"/>
</dbReference>
<dbReference type="InterPro" id="IPR018821">
    <property type="entry name" value="DUF294_put_nucleoTrafse_sb-bd"/>
</dbReference>
<evidence type="ECO:0000259" key="2">
    <source>
        <dbReference type="Pfam" id="PF10335"/>
    </source>
</evidence>
<dbReference type="Pfam" id="PF03445">
    <property type="entry name" value="DUF294"/>
    <property type="match status" value="1"/>
</dbReference>
<keyword evidence="4" id="KW-1185">Reference proteome</keyword>
<dbReference type="InterPro" id="IPR005105">
    <property type="entry name" value="GlnD_Uridyltrans_N"/>
</dbReference>
<feature type="domain" description="DUF294" evidence="2">
    <location>
        <begin position="205"/>
        <end position="342"/>
    </location>
</feature>
<feature type="domain" description="Protein-PII uridylyltransferase N-terminal" evidence="1">
    <location>
        <begin position="39"/>
        <end position="165"/>
    </location>
</feature>
<reference evidence="3 4" key="1">
    <citation type="submission" date="2020-07" db="EMBL/GenBank/DDBJ databases">
        <title>Genomic Encyclopedia of Type Strains, Phase IV (KMG-IV): sequencing the most valuable type-strain genomes for metagenomic binning, comparative biology and taxonomic classification.</title>
        <authorList>
            <person name="Goeker M."/>
        </authorList>
    </citation>
    <scope>NUCLEOTIDE SEQUENCE [LARGE SCALE GENOMIC DNA]</scope>
    <source>
        <strain evidence="3 4">DSM 15730</strain>
    </source>
</reference>
<dbReference type="CDD" id="cd05401">
    <property type="entry name" value="NT_GlnE_GlnD_like"/>
    <property type="match status" value="1"/>
</dbReference>
<accession>A0A7V9Z6X6</accession>
<dbReference type="RefSeq" id="WP_181556123.1">
    <property type="nucleotide sequence ID" value="NZ_JACDUT010000005.1"/>
</dbReference>
<evidence type="ECO:0000259" key="1">
    <source>
        <dbReference type="Pfam" id="PF03445"/>
    </source>
</evidence>
<dbReference type="Pfam" id="PF10335">
    <property type="entry name" value="DUF294_C"/>
    <property type="match status" value="1"/>
</dbReference>